<reference evidence="3" key="1">
    <citation type="submission" date="2021-04" db="EMBL/GenBank/DDBJ databases">
        <authorList>
            <consortium name="Wellcome Sanger Institute Data Sharing"/>
        </authorList>
    </citation>
    <scope>NUCLEOTIDE SEQUENCE [LARGE SCALE GENOMIC DNA]</scope>
</reference>
<feature type="domain" description="RNA helicase aquarius N-terminal" evidence="2">
    <location>
        <begin position="26"/>
        <end position="235"/>
    </location>
</feature>
<protein>
    <submittedName>
        <fullName evidence="3">Aquarius intron-binding spliceosomal factor</fullName>
    </submittedName>
</protein>
<accession>A0A671V2F4</accession>
<evidence type="ECO:0000256" key="1">
    <source>
        <dbReference type="SAM" id="MobiDB-lite"/>
    </source>
</evidence>
<dbReference type="InterPro" id="IPR032174">
    <property type="entry name" value="Aquarius_N"/>
</dbReference>
<dbReference type="Pfam" id="PF16399">
    <property type="entry name" value="Aquarius_N_1st"/>
    <property type="match status" value="1"/>
</dbReference>
<evidence type="ECO:0000313" key="4">
    <source>
        <dbReference type="Proteomes" id="UP000472265"/>
    </source>
</evidence>
<evidence type="ECO:0000259" key="2">
    <source>
        <dbReference type="Pfam" id="PF16399"/>
    </source>
</evidence>
<proteinExistence type="predicted"/>
<keyword evidence="4" id="KW-1185">Reference proteome</keyword>
<sequence>MATTEKETPAKKAAAPSVSQINAEYVTQLANKYWAPHAKNKLPFDPKVMEDVYEKEILKSNQYLENYLWVNYTAKVSSNAYLMSICCIVNEKFRENVPAWEVFKKEPNHFPFFFKCVMEAVLAGDEAGLTLKEQTVLLVFLDHCFNSLEVDLIREQVQQLISLPMWMCLLPSRLQHELKKVPKLQKFWNLIKKKFDKLDAEAAELAKKERTFLSALIKKFLGVLGSIPPSGPAAHQALVQHPPRPQREGGTPLLPVAGHAKVLHRI</sequence>
<dbReference type="Proteomes" id="UP000472265">
    <property type="component" value="Chromosome 16"/>
</dbReference>
<name>A0A671V2F4_SPAAU</name>
<dbReference type="Ensembl" id="ENSSAUT00010021269.1">
    <property type="protein sequence ID" value="ENSSAUP00010020116.1"/>
    <property type="gene ID" value="ENSSAUG00010008770.1"/>
</dbReference>
<reference evidence="3" key="2">
    <citation type="submission" date="2025-08" db="UniProtKB">
        <authorList>
            <consortium name="Ensembl"/>
        </authorList>
    </citation>
    <scope>IDENTIFICATION</scope>
</reference>
<dbReference type="AlphaFoldDB" id="A0A671V2F4"/>
<gene>
    <name evidence="3" type="primary">AQR</name>
    <name evidence="3" type="synonym">aqr</name>
</gene>
<evidence type="ECO:0000313" key="3">
    <source>
        <dbReference type="Ensembl" id="ENSSAUP00010020116.1"/>
    </source>
</evidence>
<organism evidence="3 4">
    <name type="scientific">Sparus aurata</name>
    <name type="common">Gilthead sea bream</name>
    <dbReference type="NCBI Taxonomy" id="8175"/>
    <lineage>
        <taxon>Eukaryota</taxon>
        <taxon>Metazoa</taxon>
        <taxon>Chordata</taxon>
        <taxon>Craniata</taxon>
        <taxon>Vertebrata</taxon>
        <taxon>Euteleostomi</taxon>
        <taxon>Actinopterygii</taxon>
        <taxon>Neopterygii</taxon>
        <taxon>Teleostei</taxon>
        <taxon>Neoteleostei</taxon>
        <taxon>Acanthomorphata</taxon>
        <taxon>Eupercaria</taxon>
        <taxon>Spariformes</taxon>
        <taxon>Sparidae</taxon>
        <taxon>Sparus</taxon>
    </lineage>
</organism>
<feature type="region of interest" description="Disordered" evidence="1">
    <location>
        <begin position="234"/>
        <end position="254"/>
    </location>
</feature>
<dbReference type="GeneTree" id="ENSGT00940000156668"/>
<reference evidence="3" key="3">
    <citation type="submission" date="2025-09" db="UniProtKB">
        <authorList>
            <consortium name="Ensembl"/>
        </authorList>
    </citation>
    <scope>IDENTIFICATION</scope>
</reference>